<evidence type="ECO:0000313" key="7">
    <source>
        <dbReference type="EMBL" id="AQS53748.1"/>
    </source>
</evidence>
<dbReference type="PANTHER" id="PTHR21716">
    <property type="entry name" value="TRANSMEMBRANE PROTEIN"/>
    <property type="match status" value="1"/>
</dbReference>
<dbReference type="AlphaFoldDB" id="A0A1S6IQC4"/>
<comment type="similarity">
    <text evidence="2">Belongs to the autoinducer-2 exporter (AI-2E) (TC 2.A.86) family.</text>
</comment>
<evidence type="ECO:0000256" key="4">
    <source>
        <dbReference type="ARBA" id="ARBA00022989"/>
    </source>
</evidence>
<dbReference type="GO" id="GO:0016020">
    <property type="term" value="C:membrane"/>
    <property type="evidence" value="ECO:0007669"/>
    <property type="project" value="UniProtKB-SubCell"/>
</dbReference>
<gene>
    <name evidence="7" type="ORF">BW727_101381</name>
</gene>
<organism evidence="7 8">
    <name type="scientific">Jeotgalibaca dankookensis</name>
    <dbReference type="NCBI Taxonomy" id="708126"/>
    <lineage>
        <taxon>Bacteria</taxon>
        <taxon>Bacillati</taxon>
        <taxon>Bacillota</taxon>
        <taxon>Bacilli</taxon>
        <taxon>Lactobacillales</taxon>
        <taxon>Carnobacteriaceae</taxon>
        <taxon>Jeotgalibaca</taxon>
    </lineage>
</organism>
<feature type="transmembrane region" description="Helical" evidence="6">
    <location>
        <begin position="21"/>
        <end position="43"/>
    </location>
</feature>
<dbReference type="InterPro" id="IPR002549">
    <property type="entry name" value="AI-2E-like"/>
</dbReference>
<name>A0A1S6IQC4_9LACT</name>
<feature type="transmembrane region" description="Helical" evidence="6">
    <location>
        <begin position="49"/>
        <end position="72"/>
    </location>
</feature>
<evidence type="ECO:0000256" key="1">
    <source>
        <dbReference type="ARBA" id="ARBA00004141"/>
    </source>
</evidence>
<dbReference type="RefSeq" id="WP_062468521.1">
    <property type="nucleotide sequence ID" value="NZ_BBYN01000009.1"/>
</dbReference>
<keyword evidence="3 6" id="KW-0812">Transmembrane</keyword>
<dbReference type="OrthoDB" id="9774361at2"/>
<proteinExistence type="inferred from homology"/>
<feature type="transmembrane region" description="Helical" evidence="6">
    <location>
        <begin position="79"/>
        <end position="100"/>
    </location>
</feature>
<accession>A0A1S6IQC4</accession>
<dbReference type="STRING" id="708126.BW727_101381"/>
<evidence type="ECO:0000256" key="2">
    <source>
        <dbReference type="ARBA" id="ARBA00009773"/>
    </source>
</evidence>
<dbReference type="PANTHER" id="PTHR21716:SF68">
    <property type="entry name" value="TRANSPORT PROTEIN YTVI-RELATED"/>
    <property type="match status" value="1"/>
</dbReference>
<dbReference type="GO" id="GO:0055085">
    <property type="term" value="P:transmembrane transport"/>
    <property type="evidence" value="ECO:0007669"/>
    <property type="project" value="TreeGrafter"/>
</dbReference>
<sequence>MNKWLYYFNELTQSISKGLTGYLKAMAKLALLGLVILSIGLWYFNIDWWFLKALTIAIIDLVPIVGSGLIMVPWALGHLFLGNTTLAIQLGLLYVVLVIVRQIAEPIITGREIGVRAVYTLLSTVVCGIIFGPLGAVFGAVVAIILKSVFEVITIKDRVDS</sequence>
<dbReference type="Proteomes" id="UP000188993">
    <property type="component" value="Chromosome"/>
</dbReference>
<keyword evidence="8" id="KW-1185">Reference proteome</keyword>
<dbReference type="EMBL" id="CP019728">
    <property type="protein sequence ID" value="AQS53748.1"/>
    <property type="molecule type" value="Genomic_DNA"/>
</dbReference>
<protein>
    <recommendedName>
        <fullName evidence="9">AI-2E family transporter</fullName>
    </recommendedName>
</protein>
<comment type="subcellular location">
    <subcellularLocation>
        <location evidence="1">Membrane</location>
        <topology evidence="1">Multi-pass membrane protein</topology>
    </subcellularLocation>
</comment>
<evidence type="ECO:0008006" key="9">
    <source>
        <dbReference type="Google" id="ProtNLM"/>
    </source>
</evidence>
<evidence type="ECO:0000256" key="3">
    <source>
        <dbReference type="ARBA" id="ARBA00022692"/>
    </source>
</evidence>
<feature type="transmembrane region" description="Helical" evidence="6">
    <location>
        <begin position="120"/>
        <end position="146"/>
    </location>
</feature>
<dbReference type="Pfam" id="PF01594">
    <property type="entry name" value="AI-2E_transport"/>
    <property type="match status" value="1"/>
</dbReference>
<dbReference type="KEGG" id="jda:BW727_101381"/>
<reference evidence="7 8" key="1">
    <citation type="journal article" date="2014" name="Int. J. Syst. Evol. Microbiol.">
        <title>Jeotgalibaca dankookensis gen. nov., sp. nov., a member of the family Carnobacteriaceae, isolated from seujeot (Korean traditional food).</title>
        <authorList>
            <person name="Lee D.G."/>
            <person name="Trujillo M.E."/>
            <person name="Kang H."/>
            <person name="Ahn T.Y."/>
        </authorList>
    </citation>
    <scope>NUCLEOTIDE SEQUENCE [LARGE SCALE GENOMIC DNA]</scope>
    <source>
        <strain evidence="7 8">EX-07</strain>
    </source>
</reference>
<evidence type="ECO:0000256" key="5">
    <source>
        <dbReference type="ARBA" id="ARBA00023136"/>
    </source>
</evidence>
<evidence type="ECO:0000256" key="6">
    <source>
        <dbReference type="SAM" id="Phobius"/>
    </source>
</evidence>
<evidence type="ECO:0000313" key="8">
    <source>
        <dbReference type="Proteomes" id="UP000188993"/>
    </source>
</evidence>
<keyword evidence="4 6" id="KW-1133">Transmembrane helix</keyword>
<keyword evidence="5 6" id="KW-0472">Membrane</keyword>